<sequence>MTKKDRYFIALFLILVVGGIPMSIILHSIYMDSIDWRDRGQRYNCIYDVNVGGLSGRDVLGPTVIMVPIPATKEGKFFTPPAQKNPCFTQEIMHEIDNWPEQYRKGPYFENATETFDNKTTPGGWTTFIAETEKGYMLGFRTNESRLQDISFSANFVADYFDIFDPISNGSPILFPVENISNISVIPYGEYTRYDSNPTYDSYVYVSECRQGAPIYFHIRLEANNDPGEWPREYRGQYLNEIKETTSGTGFLKAKVTLGQEFYFMAIPE</sequence>
<dbReference type="Proteomes" id="UP000033066">
    <property type="component" value="Chromosome"/>
</dbReference>
<proteinExistence type="predicted"/>
<dbReference type="HOGENOM" id="CLU_074998_0_0_2"/>
<keyword evidence="3" id="KW-1185">Reference proteome</keyword>
<accession>A0A0E3WZS4</accession>
<evidence type="ECO:0000256" key="1">
    <source>
        <dbReference type="SAM" id="Phobius"/>
    </source>
</evidence>
<gene>
    <name evidence="2" type="ORF">MSBR3_3117</name>
</gene>
<protein>
    <submittedName>
        <fullName evidence="2">Uncharacterized protein</fullName>
    </submittedName>
</protein>
<keyword evidence="1" id="KW-1133">Transmembrane helix</keyword>
<feature type="transmembrane region" description="Helical" evidence="1">
    <location>
        <begin position="7"/>
        <end position="30"/>
    </location>
</feature>
<dbReference type="RefSeq" id="WP_230627564.1">
    <property type="nucleotide sequence ID" value="NZ_CP009517.1"/>
</dbReference>
<dbReference type="AlphaFoldDB" id="A0A0E3WZS4"/>
<dbReference type="PATRIC" id="fig|1434107.4.peg.3939"/>
<keyword evidence="1" id="KW-0812">Transmembrane</keyword>
<dbReference type="GeneID" id="24790770"/>
<reference evidence="2" key="1">
    <citation type="submission" date="2014-07" db="EMBL/GenBank/DDBJ databases">
        <title>Methanogenic archaea and the global carbon cycle.</title>
        <authorList>
            <person name="Henriksen J.R."/>
            <person name="Luke J."/>
            <person name="Reinhart S."/>
            <person name="Benedict M.N."/>
            <person name="Youngblut N.D."/>
            <person name="Metcalf M.E."/>
            <person name="Whitaker R.J."/>
            <person name="Metcalf W.W."/>
        </authorList>
    </citation>
    <scope>NUCLEOTIDE SEQUENCE [LARGE SCALE GENOMIC DNA]</scope>
    <source>
        <strain evidence="2">3</strain>
    </source>
</reference>
<evidence type="ECO:0000313" key="3">
    <source>
        <dbReference type="Proteomes" id="UP000033066"/>
    </source>
</evidence>
<name>A0A0E3WZS4_METBA</name>
<dbReference type="KEGG" id="mbak:MSBR3_3117"/>
<evidence type="ECO:0000313" key="2">
    <source>
        <dbReference type="EMBL" id="AKB83695.1"/>
    </source>
</evidence>
<dbReference type="EMBL" id="CP009517">
    <property type="protein sequence ID" value="AKB83695.1"/>
    <property type="molecule type" value="Genomic_DNA"/>
</dbReference>
<organism evidence="2 3">
    <name type="scientific">Methanosarcina barkeri 3</name>
    <dbReference type="NCBI Taxonomy" id="1434107"/>
    <lineage>
        <taxon>Archaea</taxon>
        <taxon>Methanobacteriati</taxon>
        <taxon>Methanobacteriota</taxon>
        <taxon>Stenosarchaea group</taxon>
        <taxon>Methanomicrobia</taxon>
        <taxon>Methanosarcinales</taxon>
        <taxon>Methanosarcinaceae</taxon>
        <taxon>Methanosarcina</taxon>
    </lineage>
</organism>
<keyword evidence="1" id="KW-0472">Membrane</keyword>